<evidence type="ECO:0008006" key="4">
    <source>
        <dbReference type="Google" id="ProtNLM"/>
    </source>
</evidence>
<protein>
    <recommendedName>
        <fullName evidence="4">TRP C-terminal domain-containing protein</fullName>
    </recommendedName>
</protein>
<keyword evidence="1" id="KW-0812">Transmembrane</keyword>
<feature type="transmembrane region" description="Helical" evidence="1">
    <location>
        <begin position="274"/>
        <end position="299"/>
    </location>
</feature>
<dbReference type="OrthoDB" id="2448307at2759"/>
<dbReference type="AlphaFoldDB" id="A0A1Y1VQ72"/>
<name>A0A1Y1VQ72_9FUNG</name>
<reference evidence="2 3" key="1">
    <citation type="submission" date="2016-08" db="EMBL/GenBank/DDBJ databases">
        <title>Genomes of anaerobic fungi encode conserved fungal cellulosomes for biomass hydrolysis.</title>
        <authorList>
            <consortium name="DOE Joint Genome Institute"/>
            <person name="Haitjema C.H."/>
            <person name="Gilmore S.P."/>
            <person name="Henske J.K."/>
            <person name="Solomon K.V."/>
            <person name="De Groot R."/>
            <person name="Kuo A."/>
            <person name="Mondo S.J."/>
            <person name="Salamov A.A."/>
            <person name="Labutti K."/>
            <person name="Zhao Z."/>
            <person name="Chiniquy J."/>
            <person name="Barry K."/>
            <person name="Brewer H.M."/>
            <person name="Purvine S.O."/>
            <person name="Wright A.T."/>
            <person name="Boxma B."/>
            <person name="Van Alen T."/>
            <person name="Hackstein J.H."/>
            <person name="Baker S.E."/>
            <person name="Grigoriev I.V."/>
            <person name="O'Malley M.A."/>
        </authorList>
    </citation>
    <scope>NUCLEOTIDE SEQUENCE [LARGE SCALE GENOMIC DNA]</scope>
    <source>
        <strain evidence="3">finn</strain>
    </source>
</reference>
<feature type="transmembrane region" description="Helical" evidence="1">
    <location>
        <begin position="237"/>
        <end position="254"/>
    </location>
</feature>
<keyword evidence="1" id="KW-0472">Membrane</keyword>
<dbReference type="InterPro" id="IPR040410">
    <property type="entry name" value="UPF0658_Golgi"/>
</dbReference>
<keyword evidence="3" id="KW-1185">Reference proteome</keyword>
<feature type="transmembrane region" description="Helical" evidence="1">
    <location>
        <begin position="20"/>
        <end position="42"/>
    </location>
</feature>
<reference evidence="2 3" key="2">
    <citation type="submission" date="2016-08" db="EMBL/GenBank/DDBJ databases">
        <title>Pervasive Adenine N6-methylation of Active Genes in Fungi.</title>
        <authorList>
            <consortium name="DOE Joint Genome Institute"/>
            <person name="Mondo S.J."/>
            <person name="Dannebaum R.O."/>
            <person name="Kuo R.C."/>
            <person name="Labutti K."/>
            <person name="Haridas S."/>
            <person name="Kuo A."/>
            <person name="Salamov A."/>
            <person name="Ahrendt S.R."/>
            <person name="Lipzen A."/>
            <person name="Sullivan W."/>
            <person name="Andreopoulos W.B."/>
            <person name="Clum A."/>
            <person name="Lindquist E."/>
            <person name="Daum C."/>
            <person name="Ramamoorthy G.K."/>
            <person name="Gryganskyi A."/>
            <person name="Culley D."/>
            <person name="Magnuson J.K."/>
            <person name="James T.Y."/>
            <person name="O'Malley M.A."/>
            <person name="Stajich J.E."/>
            <person name="Spatafora J.W."/>
            <person name="Visel A."/>
            <person name="Grigoriev I.V."/>
        </authorList>
    </citation>
    <scope>NUCLEOTIDE SEQUENCE [LARGE SCALE GENOMIC DNA]</scope>
    <source>
        <strain evidence="3">finn</strain>
    </source>
</reference>
<feature type="transmembrane region" description="Helical" evidence="1">
    <location>
        <begin position="210"/>
        <end position="230"/>
    </location>
</feature>
<feature type="transmembrane region" description="Helical" evidence="1">
    <location>
        <begin position="63"/>
        <end position="82"/>
    </location>
</feature>
<evidence type="ECO:0000256" key="1">
    <source>
        <dbReference type="SAM" id="Phobius"/>
    </source>
</evidence>
<evidence type="ECO:0000313" key="2">
    <source>
        <dbReference type="EMBL" id="ORX61031.1"/>
    </source>
</evidence>
<gene>
    <name evidence="2" type="ORF">BCR36DRAFT_341197</name>
</gene>
<sequence length="496" mass="58063">MHKINWSNLINSGKYATITVWSVLISTIIIIILEGVLGAMTLKDHCYHNDELDNENEKNITPLPLYLFIFITSELFLIYVTYDALYHNNNIEIIGSASYNLLNSFYSLIQAYQLYKYFTESCFNRIKIYTYIIPSICFIYATIHIYLAYKLCLEFGWSIYKSIGADPKLRKIFRIYEIFITLVKYDFFFFVSYSLQLIFLILKNDDPEKYITIGLILLSLIVLYLSIKYIKEEQKNLTKFILLCFILEVCYFIFKLIRMNTTKKVDYVGSMIYMSFFSIICLGLGILTITNILMCYLNYGQGLKEHIKLNNSTRKLNEKNDGIIGSDKYGNAKYNVRHSYKSDSTRASIRYDIINIDDCILNQELQPSIESNSRNSRKKESINNENRINDDSKYFLNPNLLMNTFPIENYSNNTTQKKCIVDDIDVTEKMLDILKYSNEKVNECNESQVSSENNSLKNLNNLIKIFNDNYFNNNCDNDKNNSNNLMELFDNNNLNN</sequence>
<dbReference type="GO" id="GO:0005794">
    <property type="term" value="C:Golgi apparatus"/>
    <property type="evidence" value="ECO:0007669"/>
    <property type="project" value="TreeGrafter"/>
</dbReference>
<keyword evidence="1" id="KW-1133">Transmembrane helix</keyword>
<evidence type="ECO:0000313" key="3">
    <source>
        <dbReference type="Proteomes" id="UP000193719"/>
    </source>
</evidence>
<dbReference type="PANTHER" id="PTHR34391:SF1">
    <property type="entry name" value="UPF0658 GOLGI APPARATUS MEMBRANE PROTEIN C1952.10C-RELATED"/>
    <property type="match status" value="1"/>
</dbReference>
<dbReference type="EMBL" id="MCFH01000001">
    <property type="protein sequence ID" value="ORX61031.1"/>
    <property type="molecule type" value="Genomic_DNA"/>
</dbReference>
<dbReference type="PANTHER" id="PTHR34391">
    <property type="entry name" value="UPF0658 GOLGI APPARATUS MEMBRANE PROTEIN C1952.10C-RELATED"/>
    <property type="match status" value="1"/>
</dbReference>
<comment type="caution">
    <text evidence="2">The sequence shown here is derived from an EMBL/GenBank/DDBJ whole genome shotgun (WGS) entry which is preliminary data.</text>
</comment>
<dbReference type="Proteomes" id="UP000193719">
    <property type="component" value="Unassembled WGS sequence"/>
</dbReference>
<organism evidence="2 3">
    <name type="scientific">Piromyces finnis</name>
    <dbReference type="NCBI Taxonomy" id="1754191"/>
    <lineage>
        <taxon>Eukaryota</taxon>
        <taxon>Fungi</taxon>
        <taxon>Fungi incertae sedis</taxon>
        <taxon>Chytridiomycota</taxon>
        <taxon>Chytridiomycota incertae sedis</taxon>
        <taxon>Neocallimastigomycetes</taxon>
        <taxon>Neocallimastigales</taxon>
        <taxon>Neocallimastigaceae</taxon>
        <taxon>Piromyces</taxon>
    </lineage>
</organism>
<feature type="transmembrane region" description="Helical" evidence="1">
    <location>
        <begin position="178"/>
        <end position="198"/>
    </location>
</feature>
<accession>A0A1Y1VQ72</accession>
<feature type="transmembrane region" description="Helical" evidence="1">
    <location>
        <begin position="128"/>
        <end position="149"/>
    </location>
</feature>
<proteinExistence type="predicted"/>